<evidence type="ECO:0000256" key="3">
    <source>
        <dbReference type="ARBA" id="ARBA00012438"/>
    </source>
</evidence>
<evidence type="ECO:0000259" key="20">
    <source>
        <dbReference type="PROSITE" id="PS50109"/>
    </source>
</evidence>
<dbReference type="Proteomes" id="UP000241193">
    <property type="component" value="Unassembled WGS sequence"/>
</dbReference>
<feature type="domain" description="Response regulatory" evidence="21">
    <location>
        <begin position="590"/>
        <end position="710"/>
    </location>
</feature>
<feature type="modified residue" description="4-aspartylphosphate" evidence="19">
    <location>
        <position position="642"/>
    </location>
</feature>
<keyword evidence="12" id="KW-0902">Two-component regulatory system</keyword>
<evidence type="ECO:0000256" key="15">
    <source>
        <dbReference type="ARBA" id="ARBA00064003"/>
    </source>
</evidence>
<evidence type="ECO:0000256" key="17">
    <source>
        <dbReference type="ARBA" id="ARBA00070152"/>
    </source>
</evidence>
<keyword evidence="5 19" id="KW-0597">Phosphoprotein</keyword>
<keyword evidence="6" id="KW-0808">Transferase</keyword>
<evidence type="ECO:0000256" key="7">
    <source>
        <dbReference type="ARBA" id="ARBA00022692"/>
    </source>
</evidence>
<dbReference type="InterPro" id="IPR003594">
    <property type="entry name" value="HATPase_dom"/>
</dbReference>
<dbReference type="EMBL" id="PZKC01000001">
    <property type="protein sequence ID" value="PTD98085.1"/>
    <property type="molecule type" value="Genomic_DNA"/>
</dbReference>
<dbReference type="AlphaFoldDB" id="A0A2T4IJZ9"/>
<dbReference type="SUPFAM" id="SSF47384">
    <property type="entry name" value="Homodimeric domain of signal transducing histidine kinase"/>
    <property type="match status" value="1"/>
</dbReference>
<evidence type="ECO:0000256" key="19">
    <source>
        <dbReference type="PROSITE-ProRule" id="PRU00169"/>
    </source>
</evidence>
<comment type="function">
    <text evidence="14">Member of the two-component regulatory system BvgS/BvgA. Phosphorylates BvgA via a four-step phosphorelay in response to environmental signals.</text>
</comment>
<dbReference type="SUPFAM" id="SSF55874">
    <property type="entry name" value="ATPase domain of HSP90 chaperone/DNA topoisomerase II/histidine kinase"/>
    <property type="match status" value="1"/>
</dbReference>
<feature type="domain" description="Histidine kinase" evidence="20">
    <location>
        <begin position="345"/>
        <end position="567"/>
    </location>
</feature>
<evidence type="ECO:0000313" key="23">
    <source>
        <dbReference type="EMBL" id="PTD98085.1"/>
    </source>
</evidence>
<evidence type="ECO:0000256" key="14">
    <source>
        <dbReference type="ARBA" id="ARBA00058004"/>
    </source>
</evidence>
<dbReference type="GO" id="GO:0005524">
    <property type="term" value="F:ATP binding"/>
    <property type="evidence" value="ECO:0007669"/>
    <property type="project" value="UniProtKB-KW"/>
</dbReference>
<proteinExistence type="predicted"/>
<evidence type="ECO:0000259" key="22">
    <source>
        <dbReference type="PROSITE" id="PS50894"/>
    </source>
</evidence>
<dbReference type="CDD" id="cd17546">
    <property type="entry name" value="REC_hyHK_CKI1_RcsC-like"/>
    <property type="match status" value="2"/>
</dbReference>
<dbReference type="SMART" id="SM00062">
    <property type="entry name" value="PBPb"/>
    <property type="match status" value="1"/>
</dbReference>
<dbReference type="FunFam" id="3.30.565.10:FF:000010">
    <property type="entry name" value="Sensor histidine kinase RcsC"/>
    <property type="match status" value="1"/>
</dbReference>
<dbReference type="FunFam" id="1.10.287.130:FF:000002">
    <property type="entry name" value="Two-component osmosensing histidine kinase"/>
    <property type="match status" value="1"/>
</dbReference>
<name>A0A2T4IJZ9_9RHOO</name>
<dbReference type="GO" id="GO:0005886">
    <property type="term" value="C:plasma membrane"/>
    <property type="evidence" value="ECO:0007669"/>
    <property type="project" value="UniProtKB-SubCell"/>
</dbReference>
<dbReference type="OrthoDB" id="5290456at2"/>
<dbReference type="Pfam" id="PF00072">
    <property type="entry name" value="Response_reg"/>
    <property type="match status" value="2"/>
</dbReference>
<keyword evidence="11" id="KW-1133">Transmembrane helix</keyword>
<organism evidence="23 24">
    <name type="scientific">Pseudothauera lacus</name>
    <dbReference type="NCBI Taxonomy" id="2136175"/>
    <lineage>
        <taxon>Bacteria</taxon>
        <taxon>Pseudomonadati</taxon>
        <taxon>Pseudomonadota</taxon>
        <taxon>Betaproteobacteria</taxon>
        <taxon>Rhodocyclales</taxon>
        <taxon>Zoogloeaceae</taxon>
        <taxon>Pseudothauera</taxon>
    </lineage>
</organism>
<evidence type="ECO:0000256" key="5">
    <source>
        <dbReference type="ARBA" id="ARBA00022553"/>
    </source>
</evidence>
<gene>
    <name evidence="23" type="ORF">C8261_01315</name>
</gene>
<comment type="catalytic activity">
    <reaction evidence="1">
        <text>ATP + protein L-histidine = ADP + protein N-phospho-L-histidine.</text>
        <dbReference type="EC" id="2.7.13.3"/>
    </reaction>
</comment>
<dbReference type="Pfam" id="PF00512">
    <property type="entry name" value="HisKA"/>
    <property type="match status" value="1"/>
</dbReference>
<evidence type="ECO:0000256" key="2">
    <source>
        <dbReference type="ARBA" id="ARBA00004651"/>
    </source>
</evidence>
<reference evidence="23 24" key="2">
    <citation type="submission" date="2018-04" db="EMBL/GenBank/DDBJ databases">
        <title>Thauera lacus sp. nov., isolated from an saline lake in Inner Mongolia, China.</title>
        <authorList>
            <person name="Liang Q.-Y."/>
        </authorList>
    </citation>
    <scope>NUCLEOTIDE SEQUENCE [LARGE SCALE GENOMIC DNA]</scope>
    <source>
        <strain evidence="23 24">D20</strain>
    </source>
</reference>
<evidence type="ECO:0000256" key="11">
    <source>
        <dbReference type="ARBA" id="ARBA00022989"/>
    </source>
</evidence>
<dbReference type="Pfam" id="PF02518">
    <property type="entry name" value="HATPase_c"/>
    <property type="match status" value="1"/>
</dbReference>
<dbReference type="SUPFAM" id="SSF47226">
    <property type="entry name" value="Histidine-containing phosphotransfer domain, HPT domain"/>
    <property type="match status" value="1"/>
</dbReference>
<dbReference type="Gene3D" id="1.20.120.160">
    <property type="entry name" value="HPT domain"/>
    <property type="match status" value="1"/>
</dbReference>
<keyword evidence="4" id="KW-1003">Cell membrane</keyword>
<feature type="modified residue" description="4-aspartylphosphate" evidence="19">
    <location>
        <position position="788"/>
    </location>
</feature>
<evidence type="ECO:0000256" key="4">
    <source>
        <dbReference type="ARBA" id="ARBA00022475"/>
    </source>
</evidence>
<dbReference type="InterPro" id="IPR036890">
    <property type="entry name" value="HATPase_C_sf"/>
</dbReference>
<dbReference type="PROSITE" id="PS50109">
    <property type="entry name" value="HIS_KIN"/>
    <property type="match status" value="1"/>
</dbReference>
<evidence type="ECO:0000256" key="9">
    <source>
        <dbReference type="ARBA" id="ARBA00022777"/>
    </source>
</evidence>
<dbReference type="SUPFAM" id="SSF52172">
    <property type="entry name" value="CheY-like"/>
    <property type="match status" value="2"/>
</dbReference>
<dbReference type="InterPro" id="IPR011006">
    <property type="entry name" value="CheY-like_superfamily"/>
</dbReference>
<comment type="caution">
    <text evidence="23">The sequence shown here is derived from an EMBL/GenBank/DDBJ whole genome shotgun (WGS) entry which is preliminary data.</text>
</comment>
<dbReference type="PANTHER" id="PTHR45339">
    <property type="entry name" value="HYBRID SIGNAL TRANSDUCTION HISTIDINE KINASE J"/>
    <property type="match status" value="1"/>
</dbReference>
<keyword evidence="10" id="KW-0067">ATP-binding</keyword>
<evidence type="ECO:0000259" key="21">
    <source>
        <dbReference type="PROSITE" id="PS50110"/>
    </source>
</evidence>
<dbReference type="CDD" id="cd00082">
    <property type="entry name" value="HisKA"/>
    <property type="match status" value="1"/>
</dbReference>
<evidence type="ECO:0000313" key="24">
    <source>
        <dbReference type="Proteomes" id="UP000241193"/>
    </source>
</evidence>
<protein>
    <recommendedName>
        <fullName evidence="16">Sensory/regulatory protein RpfC</fullName>
        <ecNumber evidence="3">2.7.13.3</ecNumber>
    </recommendedName>
    <alternativeName>
        <fullName evidence="17">Virulence sensor protein BvgS</fullName>
    </alternativeName>
</protein>
<feature type="domain" description="HPt" evidence="22">
    <location>
        <begin position="899"/>
        <end position="991"/>
    </location>
</feature>
<dbReference type="Gene3D" id="1.10.287.130">
    <property type="match status" value="1"/>
</dbReference>
<reference evidence="23 24" key="1">
    <citation type="submission" date="2018-03" db="EMBL/GenBank/DDBJ databases">
        <authorList>
            <person name="Keele B.F."/>
        </authorList>
    </citation>
    <scope>NUCLEOTIDE SEQUENCE [LARGE SCALE GENOMIC DNA]</scope>
    <source>
        <strain evidence="23 24">D20</strain>
    </source>
</reference>
<dbReference type="SMART" id="SM00448">
    <property type="entry name" value="REC"/>
    <property type="match status" value="2"/>
</dbReference>
<evidence type="ECO:0000256" key="1">
    <source>
        <dbReference type="ARBA" id="ARBA00000085"/>
    </source>
</evidence>
<dbReference type="SUPFAM" id="SSF53850">
    <property type="entry name" value="Periplasmic binding protein-like II"/>
    <property type="match status" value="1"/>
</dbReference>
<dbReference type="InterPro" id="IPR005467">
    <property type="entry name" value="His_kinase_dom"/>
</dbReference>
<accession>A0A2T4IJZ9</accession>
<dbReference type="GO" id="GO:0000155">
    <property type="term" value="F:phosphorelay sensor kinase activity"/>
    <property type="evidence" value="ECO:0007669"/>
    <property type="project" value="InterPro"/>
</dbReference>
<evidence type="ECO:0000256" key="18">
    <source>
        <dbReference type="PROSITE-ProRule" id="PRU00110"/>
    </source>
</evidence>
<feature type="domain" description="Response regulatory" evidence="21">
    <location>
        <begin position="739"/>
        <end position="861"/>
    </location>
</feature>
<dbReference type="Gene3D" id="3.30.565.10">
    <property type="entry name" value="Histidine kinase-like ATPase, C-terminal domain"/>
    <property type="match status" value="1"/>
</dbReference>
<keyword evidence="9 23" id="KW-0418">Kinase</keyword>
<evidence type="ECO:0000256" key="16">
    <source>
        <dbReference type="ARBA" id="ARBA00068150"/>
    </source>
</evidence>
<evidence type="ECO:0000256" key="8">
    <source>
        <dbReference type="ARBA" id="ARBA00022741"/>
    </source>
</evidence>
<dbReference type="EC" id="2.7.13.3" evidence="3"/>
<dbReference type="CDD" id="cd16922">
    <property type="entry name" value="HATPase_EvgS-ArcB-TorS-like"/>
    <property type="match status" value="1"/>
</dbReference>
<dbReference type="PROSITE" id="PS50894">
    <property type="entry name" value="HPT"/>
    <property type="match status" value="1"/>
</dbReference>
<keyword evidence="8" id="KW-0547">Nucleotide-binding</keyword>
<evidence type="ECO:0000256" key="6">
    <source>
        <dbReference type="ARBA" id="ARBA00022679"/>
    </source>
</evidence>
<dbReference type="InterPro" id="IPR008207">
    <property type="entry name" value="Sig_transdc_His_kin_Hpt_dom"/>
</dbReference>
<dbReference type="PRINTS" id="PR00344">
    <property type="entry name" value="BCTRLSENSOR"/>
</dbReference>
<dbReference type="InterPro" id="IPR001789">
    <property type="entry name" value="Sig_transdc_resp-reg_receiver"/>
</dbReference>
<dbReference type="InterPro" id="IPR004358">
    <property type="entry name" value="Sig_transdc_His_kin-like_C"/>
</dbReference>
<dbReference type="InterPro" id="IPR036097">
    <property type="entry name" value="HisK_dim/P_sf"/>
</dbReference>
<evidence type="ECO:0000256" key="13">
    <source>
        <dbReference type="ARBA" id="ARBA00023136"/>
    </source>
</evidence>
<evidence type="ECO:0000256" key="10">
    <source>
        <dbReference type="ARBA" id="ARBA00022840"/>
    </source>
</evidence>
<dbReference type="SMART" id="SM00387">
    <property type="entry name" value="HATPase_c"/>
    <property type="match status" value="1"/>
</dbReference>
<comment type="subcellular location">
    <subcellularLocation>
        <location evidence="2">Cell membrane</location>
        <topology evidence="2">Multi-pass membrane protein</topology>
    </subcellularLocation>
</comment>
<dbReference type="InterPro" id="IPR036641">
    <property type="entry name" value="HPT_dom_sf"/>
</dbReference>
<dbReference type="PANTHER" id="PTHR45339:SF1">
    <property type="entry name" value="HYBRID SIGNAL TRANSDUCTION HISTIDINE KINASE J"/>
    <property type="match status" value="1"/>
</dbReference>
<sequence length="1079" mass="116251">MQLARPLILALLSAALALAAVLGWRAYSGTGEAQRVVLVGLYENAPKVYTRADGRPAGLFIELLEEIARLEGWRLQYVPCRWSECLEKLELAHLDLMPDVAFTAERSQRYDFHTVSVANSWSQVYSAPDLRITALANLAGRRVAMLEGGVQQRFFAQLMASGDYGYHPVLVQSLTEAYEAVVAGEADAVVSNSFFAAHNGSRYRLQETPLVFLPSSLYFATGIGRNGDLLKRIDGHLTAWRNDPDSLYYDALKRSMALPPEVLVPSWVGRALAALGASLLLLGGVVYLLRRVVAQRTAALLATTRELEAERANLEHQVAARTGELLAAKEEAERLTRVKSDFLANMSHEIRTPMNAILGMLYLALRTELPPAVHNQLAKAQGAAHALLGIINDILDLSKIEAGKLEIEAVEFGLDGVLEQLADAVSFQAERKDVEFLIRYDAAIPARLIGDPLRLGQVLLNLCGNAVKFTEHGEVELSFQGIDIGEESMTLEVSVRDTGIGMSEEVQQHLFEKFTQADQSTTRRFGGTGLGLSISRNLVELMGGRMWIATSAPGMGTTMRCTVPLRIAANAQARQRQLVEQAGPLLQGVRVLVVDDNEAAREILAEMLRYFHVEVSTAASGSDALAALHAAPAGSPDLVLLDWRMPGMNGDEVARRIRGDAALTIKPRIVMVTAYGREDVIRLADQAGVDGFLVKPVSPSTILDTLLSVLGRGRILGSEGARRKAVPATLGGGELAGTRVLLVEDNAINREFACELLRSEGIEVEEAANGEEALAMVTQRPYDAVLMDIQMPVMDGLEAARRIRALGQQPQGRHLATLPIIAMTALAMASDAQSSAAAGMNDHVTKPVAPDRLIAALARWVKGGGAQHLPRQVLAPLPDDLRQLAGVDTGEGVRRIGGNVDAYRRQLRRFAEHYGGAAAELRRLVASGSTQAAEEYCHALKGVAGNIGARELFDRLAEVDALLRHGRLPAEALLADIDSRLAALLGGIEALGGMRAAAPEAAPVAVDAATLRADLRSLAESLQYDLGAAEGLLERVRVALAGSPLAEKVERVAAHVEVFEIDTALAILDQLEKAVAEQQ</sequence>
<dbReference type="Gene3D" id="3.40.50.2300">
    <property type="match status" value="2"/>
</dbReference>
<keyword evidence="7" id="KW-0812">Transmembrane</keyword>
<keyword evidence="24" id="KW-1185">Reference proteome</keyword>
<dbReference type="Gene3D" id="3.40.190.10">
    <property type="entry name" value="Periplasmic binding protein-like II"/>
    <property type="match status" value="2"/>
</dbReference>
<feature type="modified residue" description="Phosphohistidine" evidence="18">
    <location>
        <position position="938"/>
    </location>
</feature>
<dbReference type="Pfam" id="PF00497">
    <property type="entry name" value="SBP_bac_3"/>
    <property type="match status" value="1"/>
</dbReference>
<dbReference type="InterPro" id="IPR003661">
    <property type="entry name" value="HisK_dim/P_dom"/>
</dbReference>
<dbReference type="Pfam" id="PF01627">
    <property type="entry name" value="Hpt"/>
    <property type="match status" value="1"/>
</dbReference>
<dbReference type="SMART" id="SM00388">
    <property type="entry name" value="HisKA"/>
    <property type="match status" value="1"/>
</dbReference>
<dbReference type="PROSITE" id="PS50110">
    <property type="entry name" value="RESPONSE_REGULATORY"/>
    <property type="match status" value="2"/>
</dbReference>
<keyword evidence="13" id="KW-0472">Membrane</keyword>
<comment type="subunit">
    <text evidence="15">At low DSF concentrations, interacts with RpfF.</text>
</comment>
<dbReference type="InterPro" id="IPR001638">
    <property type="entry name" value="Solute-binding_3/MltF_N"/>
</dbReference>
<evidence type="ECO:0000256" key="12">
    <source>
        <dbReference type="ARBA" id="ARBA00023012"/>
    </source>
</evidence>